<proteinExistence type="predicted"/>
<keyword evidence="4" id="KW-1185">Reference proteome</keyword>
<dbReference type="Proteomes" id="UP000822331">
    <property type="component" value="Unassembled WGS sequence"/>
</dbReference>
<name>A0AAE7R555_9HYPH</name>
<evidence type="ECO:0000313" key="4">
    <source>
        <dbReference type="Proteomes" id="UP000822331"/>
    </source>
</evidence>
<dbReference type="AlphaFoldDB" id="A0AAE7R555"/>
<reference evidence="2" key="2">
    <citation type="submission" date="2020-02" db="EMBL/GenBank/DDBJ databases">
        <title>Unexpected conservation and global transmission of agrobacterial virulence plasmids.</title>
        <authorList>
            <person name="Weisberg A.J."/>
            <person name="Davis E.W. II"/>
            <person name="Tabima J.R."/>
            <person name="Belcher M.S."/>
            <person name="Miller M."/>
            <person name="Kuo C.-H."/>
            <person name="Loper J.E."/>
            <person name="Grunwald N.J."/>
            <person name="Putnam M.L."/>
            <person name="Chang J.H."/>
        </authorList>
    </citation>
    <scope>NUCLEOTIDE SEQUENCE</scope>
    <source>
        <strain evidence="2">W2/73</strain>
    </source>
</reference>
<evidence type="ECO:0000313" key="2">
    <source>
        <dbReference type="EMBL" id="QTG01349.1"/>
    </source>
</evidence>
<protein>
    <submittedName>
        <fullName evidence="2">Uncharacterized protein</fullName>
    </submittedName>
</protein>
<dbReference type="RefSeq" id="WP_065698318.1">
    <property type="nucleotide sequence ID" value="NZ_CP049206.1"/>
</dbReference>
<accession>A0AAE7R555</accession>
<evidence type="ECO:0000313" key="3">
    <source>
        <dbReference type="Proteomes" id="UP000663912"/>
    </source>
</evidence>
<gene>
    <name evidence="1" type="ORF">G6L72_06015</name>
    <name evidence="2" type="ORF">G6M88_13550</name>
</gene>
<dbReference type="EMBL" id="JAAMCP010000003">
    <property type="protein sequence ID" value="NTF36272.1"/>
    <property type="molecule type" value="Genomic_DNA"/>
</dbReference>
<reference evidence="1 4" key="1">
    <citation type="journal article" date="2020" name="Science">
        <title>Unexpected conservation and global transmission of agrobacterial virulence plasmids.</title>
        <authorList>
            <person name="Weisberg A.J."/>
            <person name="Davis E.W. 2nd"/>
            <person name="Tabima J."/>
            <person name="Belcher M.S."/>
            <person name="Miller M."/>
            <person name="Kuo C.H."/>
            <person name="Loper J.E."/>
            <person name="Grunwald N.J."/>
            <person name="Putnam M.L."/>
            <person name="Chang J.H."/>
        </authorList>
    </citation>
    <scope>NUCLEOTIDE SEQUENCE [LARGE SCALE GENOMIC DNA]</scope>
    <source>
        <strain evidence="1 4">A19/93</strain>
    </source>
</reference>
<sequence>MTDKTPKPLAERLAAIENMEKRLVRNAQFVISKSKGLTVFDMFLLGAIKRTLSQALAFRSLVEGWNFSSAAVMVRTQLDTAMRINGIKYMTDADHDIAGIFEGKTTYRNLKSVDGDKMLDAYLKKKLAEDHPWVGPFYDELSDFVHLSFRHFWPILAGTDDANQTAQFVIHGQDPKKNEANYYDITDGFFKVTQLTSMLLVSFLMVRHRLPPTDYQKMWGIEEKEVGDGQEGSAP</sequence>
<dbReference type="EMBL" id="CP049206">
    <property type="protein sequence ID" value="QTG01349.1"/>
    <property type="molecule type" value="Genomic_DNA"/>
</dbReference>
<organism evidence="2 3">
    <name type="scientific">Agrobacterium rubi</name>
    <dbReference type="NCBI Taxonomy" id="28099"/>
    <lineage>
        <taxon>Bacteria</taxon>
        <taxon>Pseudomonadati</taxon>
        <taxon>Pseudomonadota</taxon>
        <taxon>Alphaproteobacteria</taxon>
        <taxon>Hyphomicrobiales</taxon>
        <taxon>Rhizobiaceae</taxon>
        <taxon>Rhizobium/Agrobacterium group</taxon>
        <taxon>Agrobacterium</taxon>
    </lineage>
</organism>
<dbReference type="Proteomes" id="UP000663912">
    <property type="component" value="Chromosome 1"/>
</dbReference>
<evidence type="ECO:0000313" key="1">
    <source>
        <dbReference type="EMBL" id="NTF36272.1"/>
    </source>
</evidence>
<dbReference type="KEGG" id="arui:G6M88_13550"/>